<sequence length="89" mass="9828">MVPRRRNSAIKVVAMSRMTPSTVLREEAGLALPAIVAAPQRMTVASKAARSASPQMRLEVQLGPLGKKRPREFILRKFCSLARSSVQRL</sequence>
<reference evidence="1 2" key="1">
    <citation type="submission" date="2024-06" db="EMBL/GenBank/DDBJ databases">
        <title>Genomic Encyclopedia of Type Strains, Phase IV (KMG-IV): sequencing the most valuable type-strain genomes for metagenomic binning, comparative biology and taxonomic classification.</title>
        <authorList>
            <person name="Goeker M."/>
        </authorList>
    </citation>
    <scope>NUCLEOTIDE SEQUENCE [LARGE SCALE GENOMIC DNA]</scope>
    <source>
        <strain evidence="1 2">DSM 105042</strain>
    </source>
</reference>
<evidence type="ECO:0000313" key="1">
    <source>
        <dbReference type="EMBL" id="MET3584816.1"/>
    </source>
</evidence>
<accession>A0ABV2H2P8</accession>
<organism evidence="1 2">
    <name type="scientific">Pseudorhizobium tarimense</name>
    <dbReference type="NCBI Taxonomy" id="1079109"/>
    <lineage>
        <taxon>Bacteria</taxon>
        <taxon>Pseudomonadati</taxon>
        <taxon>Pseudomonadota</taxon>
        <taxon>Alphaproteobacteria</taxon>
        <taxon>Hyphomicrobiales</taxon>
        <taxon>Rhizobiaceae</taxon>
        <taxon>Rhizobium/Agrobacterium group</taxon>
        <taxon>Pseudorhizobium</taxon>
    </lineage>
</organism>
<dbReference type="Proteomes" id="UP001549031">
    <property type="component" value="Unassembled WGS sequence"/>
</dbReference>
<dbReference type="EMBL" id="JBEPLJ010000003">
    <property type="protein sequence ID" value="MET3584816.1"/>
    <property type="molecule type" value="Genomic_DNA"/>
</dbReference>
<comment type="caution">
    <text evidence="1">The sequence shown here is derived from an EMBL/GenBank/DDBJ whole genome shotgun (WGS) entry which is preliminary data.</text>
</comment>
<proteinExistence type="predicted"/>
<keyword evidence="2" id="KW-1185">Reference proteome</keyword>
<evidence type="ECO:0000313" key="2">
    <source>
        <dbReference type="Proteomes" id="UP001549031"/>
    </source>
</evidence>
<gene>
    <name evidence="1" type="ORF">ABID21_000917</name>
</gene>
<protein>
    <submittedName>
        <fullName evidence="1">Uncharacterized protein</fullName>
    </submittedName>
</protein>
<name>A0ABV2H2P8_9HYPH</name>